<evidence type="ECO:0000313" key="4">
    <source>
        <dbReference type="Proteomes" id="UP000198748"/>
    </source>
</evidence>
<dbReference type="EMBL" id="FNAN01000003">
    <property type="protein sequence ID" value="SDE04247.1"/>
    <property type="molecule type" value="Genomic_DNA"/>
</dbReference>
<dbReference type="Gene3D" id="1.10.10.10">
    <property type="entry name" value="Winged helix-like DNA-binding domain superfamily/Winged helix DNA-binding domain"/>
    <property type="match status" value="1"/>
</dbReference>
<dbReference type="AlphaFoldDB" id="A0A1G6ZPV6"/>
<keyword evidence="1" id="KW-0175">Coiled coil</keyword>
<evidence type="ECO:0000256" key="1">
    <source>
        <dbReference type="SAM" id="Coils"/>
    </source>
</evidence>
<dbReference type="InterPro" id="IPR036388">
    <property type="entry name" value="WH-like_DNA-bd_sf"/>
</dbReference>
<dbReference type="Pfam" id="PF13884">
    <property type="entry name" value="Peptidase_S74"/>
    <property type="match status" value="1"/>
</dbReference>
<dbReference type="InterPro" id="IPR008640">
    <property type="entry name" value="Adhesin_Head_dom"/>
</dbReference>
<dbReference type="Proteomes" id="UP000198748">
    <property type="component" value="Unassembled WGS sequence"/>
</dbReference>
<reference evidence="4" key="1">
    <citation type="submission" date="2016-10" db="EMBL/GenBank/DDBJ databases">
        <authorList>
            <person name="Varghese N."/>
            <person name="Submissions S."/>
        </authorList>
    </citation>
    <scope>NUCLEOTIDE SEQUENCE [LARGE SCALE GENOMIC DNA]</scope>
    <source>
        <strain evidence="4">DSM 25329</strain>
    </source>
</reference>
<dbReference type="Pfam" id="PF05658">
    <property type="entry name" value="YadA_head"/>
    <property type="match status" value="4"/>
</dbReference>
<gene>
    <name evidence="3" type="ORF">SAMN04487996_103184</name>
</gene>
<feature type="coiled-coil region" evidence="1">
    <location>
        <begin position="589"/>
        <end position="623"/>
    </location>
</feature>
<evidence type="ECO:0000259" key="2">
    <source>
        <dbReference type="PROSITE" id="PS51688"/>
    </source>
</evidence>
<dbReference type="PROSITE" id="PS51688">
    <property type="entry name" value="ICA"/>
    <property type="match status" value="1"/>
</dbReference>
<dbReference type="OrthoDB" id="644207at2"/>
<evidence type="ECO:0000313" key="3">
    <source>
        <dbReference type="EMBL" id="SDE04247.1"/>
    </source>
</evidence>
<dbReference type="Gene3D" id="2.150.10.10">
    <property type="entry name" value="Serralysin-like metalloprotease, C-terminal"/>
    <property type="match status" value="2"/>
</dbReference>
<organism evidence="3 4">
    <name type="scientific">Dyadobacter soli</name>
    <dbReference type="NCBI Taxonomy" id="659014"/>
    <lineage>
        <taxon>Bacteria</taxon>
        <taxon>Pseudomonadati</taxon>
        <taxon>Bacteroidota</taxon>
        <taxon>Cytophagia</taxon>
        <taxon>Cytophagales</taxon>
        <taxon>Spirosomataceae</taxon>
        <taxon>Dyadobacter</taxon>
    </lineage>
</organism>
<dbReference type="InterPro" id="IPR030392">
    <property type="entry name" value="S74_ICA"/>
</dbReference>
<dbReference type="STRING" id="659014.SAMN04487996_103184"/>
<protein>
    <submittedName>
        <fullName evidence="3">Head domain of trimeric autotransporter adhesin</fullName>
    </submittedName>
</protein>
<dbReference type="CDD" id="cd12820">
    <property type="entry name" value="LbR_YadA-like"/>
    <property type="match status" value="1"/>
</dbReference>
<dbReference type="InterPro" id="IPR011049">
    <property type="entry name" value="Serralysin-like_metalloprot_C"/>
</dbReference>
<sequence length="643" mass="68095">MKNLHFLLLRHFISSPIPVLPIFENRKSLFNKARTKLILLLSVSLLLFQPLPSDAQAPQQFSFQGVARDASGKILTNKNILVAFDIHEGTANGSIKFGELHSTSTNSNGIFNLQVGSINSLATINWDVNPYFLQVGIHYDGLPAVVDLGTTQLLSVPYSLFASKSNNAAISVKSDTSMVTQKWIDNEPIIQTGDDAGALLPDVLDGKMLIWYPKKAAFRAGKNTGNNWNRATMGLGSFATGNGTLASGDYSASFGDKSEATGTNSFATGSLSKASGSNSVGMISAQASGSFSAAIGSLAEATDDNALALGYASKATNNYAVAIGNAATSSGENAITIGHSSSATGTNSLAIGEANSASAENATAVGHQALSSGANSISIGYRTTVKSFGGFAAGLFNNTSDNPNATSPVDSDRLLQIGNGFSNVNRSNALTILRNGNIGIGNNVLTPEYIMDFGGRPRVRHNGNTAGIYFNNSQNAAEGFVGMRTDVEVGFFIGNAWRLFVNASGAVHADSFLPFSDKRLKTNITPLKNSLIHLRKVSGYHYNWKDQNKDKGLQTGVIAQEVEELFPELVSTAQNGYKAVNYNGLIPHLIEAVKELDKKTEEITALKKELASMQEVAKKLTALEASVKELLAGQARTSTSTAK</sequence>
<name>A0A1G6ZPV6_9BACT</name>
<accession>A0A1G6ZPV6</accession>
<proteinExistence type="predicted"/>
<dbReference type="GO" id="GO:0019867">
    <property type="term" value="C:outer membrane"/>
    <property type="evidence" value="ECO:0007669"/>
    <property type="project" value="InterPro"/>
</dbReference>
<dbReference type="SUPFAM" id="SSF101967">
    <property type="entry name" value="Adhesin YadA, collagen-binding domain"/>
    <property type="match status" value="1"/>
</dbReference>
<keyword evidence="4" id="KW-1185">Reference proteome</keyword>
<dbReference type="RefSeq" id="WP_090147411.1">
    <property type="nucleotide sequence ID" value="NZ_FNAN01000003.1"/>
</dbReference>
<feature type="domain" description="Peptidase S74" evidence="2">
    <location>
        <begin position="516"/>
        <end position="610"/>
    </location>
</feature>
<dbReference type="Gene3D" id="2.60.40.4050">
    <property type="match status" value="1"/>
</dbReference>